<feature type="compositionally biased region" description="Polar residues" evidence="1">
    <location>
        <begin position="543"/>
        <end position="554"/>
    </location>
</feature>
<sequence length="1336" mass="145258">MPFHYRLQPKPKQPSYQLSALPSYSSLSRHPPKHQQGAFQNKAGMWDIFPPKGEVSGPNAQTGSLSPSKAPKPSDPPKSQQAVLQTKAGMWDIFSHTDSVFDPDIQPGSLPKKPIFLPAPQQGVLQTKAGNSDILSPIGGVSDVIFKLGSPSKTQQSSLPQPGFPPKNQKLSFPPKSQQGVLQTKAGMWDIFSPDGGVSGPDVQPISLPPPQTTQIIYKPLPSHYQLQSKPKQPSYQPSVYQRKPLPSYPSLSQYPPKPQQGVFQTKAGMWDIFSPDGAVSGPIVQPGSPSSLKPQKASQPNKPQQGAFQTKAGMWDIFSPDGAVSGQKAHSGSPSPLKPQKPTYPKKPQKGVFQTKAGMWDILLPSGGVSGPNIQPATLPKKPSFLSLPQQGVFQTKAGMWDIFTPGGAVSGHNAHSGSQFTLKPQKPTYPYKPQQGVFQTKAGMWDIFTPDGAASGPIAQPSSTFSLERQKPTYPKRPQQGVFQIKAGIWNILSPSGGVSRPYIQPESLPKKPSFPSPTQQGAFQTKAGMWDIFSDDGGSSRPNFQPRSLSPRQKGVFQTKAGMWDIFSPNGGGSGSTIQFGYLSNNPSLLPAQGVFQTKANGQPGSPPQLPQVIYRPQQPGYQQYIYQLSPKPKQPGYQPSIYQLKPLPGYLPKPHQGVPQTKAVKWEIFSPNGVVSTQNAKPSSPSPLKPQKPSYPHKPQQGVFQTKAGMWDLFSDDGASGHVQPRSFSPPKPQKPSYLPQQEILQTKPTVKSRYLSPTQQSVSKALSSPYTSPSSLATIRPSPCTSPATSPTIGDRRGGSSGYTNVKLAFPSAFESSAKNGGLLGSSRASHSAGGQVVGYSPEGSVSSYGSSSLNVGKPTQNSQQPRQTNPNAKGVIQSKAGMWDFVSPKNVKRIASQQPSYKPKPQQHGYKSPFVYQPQQPKPQQPGYPSLSVYQPKPQQQIPKPKQNSQQSGQTNPDAEGVIQTKAGMWDFVSPKNVKRIEPQQAAYQPQQAGYQSPSVYQPKPQQAGYQSPSVYQPKPQQHGYQSPSVYQPQQPKPQQPGYPSLSVYQPKPQQAGYQSPSVYQPKPRQPGYPSLSVYQPKPQQQIPKPTQNSQQSGQTNPDAEGVIQTKAGMWDFVSPKNIKRIESQQSGYQPKPQQPSYQPQKPKPQQPGYPSLSVYQPQQQIPKPKQNSQQSGQTNPDAEGVIQTKAGMWDFVSPKNVKRIESQQAGYQPKPQQAGYQSPSVYQSKPQRQIPKPMQNSQQSGQTNPDAEGVIQTKAGMWDFVSPKNGTRLASGISLSRGVVFEVDPNTPSESQPSVYQPKAHQQLVSFEHAVAIATSNGRVPQQFN</sequence>
<reference evidence="2 3" key="1">
    <citation type="submission" date="2019-03" db="EMBL/GenBank/DDBJ databases">
        <title>First draft genome of Liparis tanakae, snailfish: a comprehensive survey of snailfish specific genes.</title>
        <authorList>
            <person name="Kim W."/>
            <person name="Song I."/>
            <person name="Jeong J.-H."/>
            <person name="Kim D."/>
            <person name="Kim S."/>
            <person name="Ryu S."/>
            <person name="Song J.Y."/>
            <person name="Lee S.K."/>
        </authorList>
    </citation>
    <scope>NUCLEOTIDE SEQUENCE [LARGE SCALE GENOMIC DNA]</scope>
    <source>
        <tissue evidence="2">Muscle</tissue>
    </source>
</reference>
<feature type="compositionally biased region" description="Polar residues" evidence="1">
    <location>
        <begin position="863"/>
        <end position="877"/>
    </location>
</feature>
<feature type="region of interest" description="Disordered" evidence="1">
    <location>
        <begin position="900"/>
        <end position="1258"/>
    </location>
</feature>
<accession>A0A4Z2FK17</accession>
<feature type="compositionally biased region" description="Low complexity" evidence="1">
    <location>
        <begin position="902"/>
        <end position="913"/>
    </location>
</feature>
<feature type="compositionally biased region" description="Polar residues" evidence="1">
    <location>
        <begin position="151"/>
        <end position="160"/>
    </location>
</feature>
<feature type="compositionally biased region" description="Low complexity" evidence="1">
    <location>
        <begin position="843"/>
        <end position="862"/>
    </location>
</feature>
<name>A0A4Z2FK17_9TELE</name>
<feature type="region of interest" description="Disordered" evidence="1">
    <location>
        <begin position="221"/>
        <end position="262"/>
    </location>
</feature>
<feature type="compositionally biased region" description="Low complexity" evidence="1">
    <location>
        <begin position="244"/>
        <end position="255"/>
    </location>
</feature>
<dbReference type="Proteomes" id="UP000314294">
    <property type="component" value="Unassembled WGS sequence"/>
</dbReference>
<feature type="region of interest" description="Disordered" evidence="1">
    <location>
        <begin position="537"/>
        <end position="556"/>
    </location>
</feature>
<feature type="compositionally biased region" description="Polar residues" evidence="1">
    <location>
        <begin position="1010"/>
        <end position="1030"/>
    </location>
</feature>
<protein>
    <submittedName>
        <fullName evidence="2">Uncharacterized protein</fullName>
    </submittedName>
</protein>
<feature type="region of interest" description="Disordered" evidence="1">
    <location>
        <begin position="274"/>
        <end position="352"/>
    </location>
</feature>
<gene>
    <name evidence="2" type="ORF">EYF80_048531</name>
</gene>
<evidence type="ECO:0000313" key="2">
    <source>
        <dbReference type="EMBL" id="TNN41301.1"/>
    </source>
</evidence>
<feature type="compositionally biased region" description="Polar residues" evidence="1">
    <location>
        <begin position="1058"/>
        <end position="1069"/>
    </location>
</feature>
<feature type="compositionally biased region" description="Polar residues" evidence="1">
    <location>
        <begin position="743"/>
        <end position="782"/>
    </location>
</feature>
<feature type="compositionally biased region" description="Polar residues" evidence="1">
    <location>
        <begin position="288"/>
        <end position="309"/>
    </location>
</feature>
<evidence type="ECO:0000313" key="3">
    <source>
        <dbReference type="Proteomes" id="UP000314294"/>
    </source>
</evidence>
<feature type="region of interest" description="Disordered" evidence="1">
    <location>
        <begin position="151"/>
        <end position="175"/>
    </location>
</feature>
<dbReference type="EMBL" id="SRLO01001119">
    <property type="protein sequence ID" value="TNN41301.1"/>
    <property type="molecule type" value="Genomic_DNA"/>
</dbReference>
<feature type="compositionally biased region" description="Low complexity" evidence="1">
    <location>
        <begin position="786"/>
        <end position="797"/>
    </location>
</feature>
<proteinExistence type="predicted"/>
<feature type="compositionally biased region" description="Polar residues" evidence="1">
    <location>
        <begin position="1245"/>
        <end position="1256"/>
    </location>
</feature>
<feature type="region of interest" description="Disordered" evidence="1">
    <location>
        <begin position="679"/>
        <end position="705"/>
    </location>
</feature>
<comment type="caution">
    <text evidence="2">The sequence shown here is derived from an EMBL/GenBank/DDBJ whole genome shotgun (WGS) entry which is preliminary data.</text>
</comment>
<feature type="compositionally biased region" description="Polar residues" evidence="1">
    <location>
        <begin position="1097"/>
        <end position="1108"/>
    </location>
</feature>
<dbReference type="OrthoDB" id="8957347at2759"/>
<feature type="compositionally biased region" description="Low complexity" evidence="1">
    <location>
        <begin position="1159"/>
        <end position="1182"/>
    </location>
</feature>
<feature type="compositionally biased region" description="Low complexity" evidence="1">
    <location>
        <begin position="1086"/>
        <end position="1096"/>
    </location>
</feature>
<feature type="compositionally biased region" description="Low complexity" evidence="1">
    <location>
        <begin position="989"/>
        <end position="1005"/>
    </location>
</feature>
<feature type="compositionally biased region" description="Low complexity" evidence="1">
    <location>
        <begin position="1031"/>
        <end position="1040"/>
    </location>
</feature>
<feature type="compositionally biased region" description="Polar residues" evidence="1">
    <location>
        <begin position="1213"/>
        <end position="1238"/>
    </location>
</feature>
<evidence type="ECO:0000256" key="1">
    <source>
        <dbReference type="SAM" id="MobiDB-lite"/>
    </source>
</evidence>
<feature type="compositionally biased region" description="Low complexity" evidence="1">
    <location>
        <begin position="1134"/>
        <end position="1151"/>
    </location>
</feature>
<keyword evidence="3" id="KW-1185">Reference proteome</keyword>
<feature type="region of interest" description="Disordered" evidence="1">
    <location>
        <begin position="718"/>
        <end position="805"/>
    </location>
</feature>
<feature type="compositionally biased region" description="Polar residues" evidence="1">
    <location>
        <begin position="225"/>
        <end position="240"/>
    </location>
</feature>
<feature type="region of interest" description="Disordered" evidence="1">
    <location>
        <begin position="1"/>
        <end position="84"/>
    </location>
</feature>
<feature type="compositionally biased region" description="Polar residues" evidence="1">
    <location>
        <begin position="14"/>
        <end position="28"/>
    </location>
</feature>
<feature type="compositionally biased region" description="Low complexity" evidence="1">
    <location>
        <begin position="933"/>
        <end position="957"/>
    </location>
</feature>
<feature type="region of interest" description="Disordered" evidence="1">
    <location>
        <begin position="829"/>
        <end position="878"/>
    </location>
</feature>
<organism evidence="2 3">
    <name type="scientific">Liparis tanakae</name>
    <name type="common">Tanaka's snailfish</name>
    <dbReference type="NCBI Taxonomy" id="230148"/>
    <lineage>
        <taxon>Eukaryota</taxon>
        <taxon>Metazoa</taxon>
        <taxon>Chordata</taxon>
        <taxon>Craniata</taxon>
        <taxon>Vertebrata</taxon>
        <taxon>Euteleostomi</taxon>
        <taxon>Actinopterygii</taxon>
        <taxon>Neopterygii</taxon>
        <taxon>Teleostei</taxon>
        <taxon>Neoteleostei</taxon>
        <taxon>Acanthomorphata</taxon>
        <taxon>Eupercaria</taxon>
        <taxon>Perciformes</taxon>
        <taxon>Cottioidei</taxon>
        <taxon>Cottales</taxon>
        <taxon>Liparidae</taxon>
        <taxon>Liparis</taxon>
    </lineage>
</organism>